<accession>A0ABN9CUX4</accession>
<sequence>MFSSLLEKMELFKQETMQDLVKREHQLSFTRQKNAFENINNNPAMDAPSIPEDESEKKSSTQFHEIVEALNTYLSPLLLQLEVSLPRQPSTPLSSSESVRAKSREKEEKPASSASVEVGDYIILLADRFLQQMPLEALAVFKDDSGNSVSRDFSLQLLYNRIHTEQTEEGELKREVKSAKESKQKKNIKTIPINRDLPANCMPVETHRFKYIVDLTMKY</sequence>
<feature type="compositionally biased region" description="Polar residues" evidence="1">
    <location>
        <begin position="87"/>
        <end position="98"/>
    </location>
</feature>
<organism evidence="2 3">
    <name type="scientific">Staurois parvus</name>
    <dbReference type="NCBI Taxonomy" id="386267"/>
    <lineage>
        <taxon>Eukaryota</taxon>
        <taxon>Metazoa</taxon>
        <taxon>Chordata</taxon>
        <taxon>Craniata</taxon>
        <taxon>Vertebrata</taxon>
        <taxon>Euteleostomi</taxon>
        <taxon>Amphibia</taxon>
        <taxon>Batrachia</taxon>
        <taxon>Anura</taxon>
        <taxon>Neobatrachia</taxon>
        <taxon>Ranoidea</taxon>
        <taxon>Ranidae</taxon>
        <taxon>Staurois</taxon>
    </lineage>
</organism>
<gene>
    <name evidence="2" type="ORF">SPARVUS_LOCUS5658589</name>
</gene>
<evidence type="ECO:0000256" key="1">
    <source>
        <dbReference type="SAM" id="MobiDB-lite"/>
    </source>
</evidence>
<dbReference type="EMBL" id="CATNWA010012054">
    <property type="protein sequence ID" value="CAI9562757.1"/>
    <property type="molecule type" value="Genomic_DNA"/>
</dbReference>
<keyword evidence="3" id="KW-1185">Reference proteome</keyword>
<dbReference type="PANTHER" id="PTHR15977">
    <property type="entry name" value="CILIA- AND FLAGELLA-ASSOCIATED PROTEIN 46"/>
    <property type="match status" value="1"/>
</dbReference>
<feature type="region of interest" description="Disordered" evidence="1">
    <location>
        <begin position="86"/>
        <end position="112"/>
    </location>
</feature>
<comment type="caution">
    <text evidence="2">The sequence shown here is derived from an EMBL/GenBank/DDBJ whole genome shotgun (WGS) entry which is preliminary data.</text>
</comment>
<protein>
    <submittedName>
        <fullName evidence="2">Uncharacterized protein</fullName>
    </submittedName>
</protein>
<dbReference type="InterPro" id="IPR039586">
    <property type="entry name" value="CFAP46"/>
</dbReference>
<dbReference type="Proteomes" id="UP001162483">
    <property type="component" value="Unassembled WGS sequence"/>
</dbReference>
<proteinExistence type="predicted"/>
<evidence type="ECO:0000313" key="3">
    <source>
        <dbReference type="Proteomes" id="UP001162483"/>
    </source>
</evidence>
<evidence type="ECO:0000313" key="2">
    <source>
        <dbReference type="EMBL" id="CAI9562757.1"/>
    </source>
</evidence>
<feature type="compositionally biased region" description="Basic and acidic residues" evidence="1">
    <location>
        <begin position="99"/>
        <end position="110"/>
    </location>
</feature>
<dbReference type="PANTHER" id="PTHR15977:SF15">
    <property type="entry name" value="CILIA- AND FLAGELLA-ASSOCIATED PROTEIN 46"/>
    <property type="match status" value="1"/>
</dbReference>
<feature type="region of interest" description="Disordered" evidence="1">
    <location>
        <begin position="37"/>
        <end position="61"/>
    </location>
</feature>
<reference evidence="2" key="1">
    <citation type="submission" date="2023-05" db="EMBL/GenBank/DDBJ databases">
        <authorList>
            <person name="Stuckert A."/>
        </authorList>
    </citation>
    <scope>NUCLEOTIDE SEQUENCE</scope>
</reference>
<name>A0ABN9CUX4_9NEOB</name>